<dbReference type="EMBL" id="NSKC01000002">
    <property type="protein sequence ID" value="PAU84976.1"/>
    <property type="molecule type" value="Genomic_DNA"/>
</dbReference>
<keyword evidence="2" id="KW-0812">Transmembrane</keyword>
<evidence type="ECO:0000313" key="5">
    <source>
        <dbReference type="Proteomes" id="UP000218083"/>
    </source>
</evidence>
<evidence type="ECO:0000256" key="1">
    <source>
        <dbReference type="SAM" id="MobiDB-lite"/>
    </source>
</evidence>
<protein>
    <recommendedName>
        <fullName evidence="3">SHOCT domain-containing protein</fullName>
    </recommendedName>
</protein>
<feature type="transmembrane region" description="Helical" evidence="2">
    <location>
        <begin position="12"/>
        <end position="37"/>
    </location>
</feature>
<dbReference type="Proteomes" id="UP000218083">
    <property type="component" value="Unassembled WGS sequence"/>
</dbReference>
<comment type="caution">
    <text evidence="4">The sequence shown here is derived from an EMBL/GenBank/DDBJ whole genome shotgun (WGS) entry which is preliminary data.</text>
</comment>
<feature type="compositionally biased region" description="Basic and acidic residues" evidence="1">
    <location>
        <begin position="74"/>
        <end position="88"/>
    </location>
</feature>
<dbReference type="AlphaFoldDB" id="A0A2A2FHP5"/>
<dbReference type="Pfam" id="PF09851">
    <property type="entry name" value="SHOCT"/>
    <property type="match status" value="1"/>
</dbReference>
<feature type="domain" description="SHOCT" evidence="3">
    <location>
        <begin position="57"/>
        <end position="80"/>
    </location>
</feature>
<evidence type="ECO:0000313" key="4">
    <source>
        <dbReference type="EMBL" id="PAU84976.1"/>
    </source>
</evidence>
<evidence type="ECO:0000259" key="3">
    <source>
        <dbReference type="Pfam" id="PF09851"/>
    </source>
</evidence>
<keyword evidence="5" id="KW-1185">Reference proteome</keyword>
<proteinExistence type="predicted"/>
<accession>A0A2A2FHP5</accession>
<sequence>MTGGAGMMGGMGVWMFVFPLLMLVTVAALAAVGVLGIRALASQGDDGSADAEPDESPVELLQRRYAEGELTEAEFERELERELERESGEGVNARVSGDPDRTREAERAGRD</sequence>
<keyword evidence="2" id="KW-0472">Membrane</keyword>
<gene>
    <name evidence="4" type="ORF">CK500_04730</name>
</gene>
<reference evidence="4 5" key="1">
    <citation type="submission" date="2017-08" db="EMBL/GenBank/DDBJ databases">
        <title>The strain WRN001 was isolated from Binhai saline alkaline soil, Tianjin, China.</title>
        <authorList>
            <person name="Liu D."/>
            <person name="Zhang G."/>
        </authorList>
    </citation>
    <scope>NUCLEOTIDE SEQUENCE [LARGE SCALE GENOMIC DNA]</scope>
    <source>
        <strain evidence="4 5">WN019</strain>
    </source>
</reference>
<organism evidence="4 5">
    <name type="scientific">Halorubrum salipaludis</name>
    <dbReference type="NCBI Taxonomy" id="2032630"/>
    <lineage>
        <taxon>Archaea</taxon>
        <taxon>Methanobacteriati</taxon>
        <taxon>Methanobacteriota</taxon>
        <taxon>Stenosarchaea group</taxon>
        <taxon>Halobacteria</taxon>
        <taxon>Halobacteriales</taxon>
        <taxon>Haloferacaceae</taxon>
        <taxon>Halorubrum</taxon>
    </lineage>
</organism>
<feature type="region of interest" description="Disordered" evidence="1">
    <location>
        <begin position="71"/>
        <end position="111"/>
    </location>
</feature>
<feature type="compositionally biased region" description="Basic and acidic residues" evidence="1">
    <location>
        <begin position="97"/>
        <end position="111"/>
    </location>
</feature>
<name>A0A2A2FHP5_9EURY</name>
<keyword evidence="2" id="KW-1133">Transmembrane helix</keyword>
<dbReference type="InterPro" id="IPR018649">
    <property type="entry name" value="SHOCT"/>
</dbReference>
<evidence type="ECO:0000256" key="2">
    <source>
        <dbReference type="SAM" id="Phobius"/>
    </source>
</evidence>